<dbReference type="Proteomes" id="UP000838756">
    <property type="component" value="Unassembled WGS sequence"/>
</dbReference>
<evidence type="ECO:0000313" key="2">
    <source>
        <dbReference type="Proteomes" id="UP000838756"/>
    </source>
</evidence>
<proteinExistence type="predicted"/>
<keyword evidence="2" id="KW-1185">Reference proteome</keyword>
<dbReference type="EMBL" id="CAKXAJ010006072">
    <property type="protein sequence ID" value="CAH2209496.1"/>
    <property type="molecule type" value="Genomic_DNA"/>
</dbReference>
<organism evidence="1 2">
    <name type="scientific">Pararge aegeria aegeria</name>
    <dbReference type="NCBI Taxonomy" id="348720"/>
    <lineage>
        <taxon>Eukaryota</taxon>
        <taxon>Metazoa</taxon>
        <taxon>Ecdysozoa</taxon>
        <taxon>Arthropoda</taxon>
        <taxon>Hexapoda</taxon>
        <taxon>Insecta</taxon>
        <taxon>Pterygota</taxon>
        <taxon>Neoptera</taxon>
        <taxon>Endopterygota</taxon>
        <taxon>Lepidoptera</taxon>
        <taxon>Glossata</taxon>
        <taxon>Ditrysia</taxon>
        <taxon>Papilionoidea</taxon>
        <taxon>Nymphalidae</taxon>
        <taxon>Satyrinae</taxon>
        <taxon>Satyrini</taxon>
        <taxon>Parargina</taxon>
        <taxon>Pararge</taxon>
    </lineage>
</organism>
<protein>
    <submittedName>
        <fullName evidence="1">Jg21690 protein</fullName>
    </submittedName>
</protein>
<accession>A0A8S4QMC2</accession>
<feature type="non-terminal residue" evidence="1">
    <location>
        <position position="1"/>
    </location>
</feature>
<name>A0A8S4QMC2_9NEOP</name>
<reference evidence="1" key="1">
    <citation type="submission" date="2022-03" db="EMBL/GenBank/DDBJ databases">
        <authorList>
            <person name="Lindestad O."/>
        </authorList>
    </citation>
    <scope>NUCLEOTIDE SEQUENCE</scope>
</reference>
<sequence>TIPPVQKADSIKKNLARNSAVTLCWSNIILQLNNNCSIVCDQEGLASKQPCQTAAHAAAHEHPAGQQAPPTQQHGENVALLGDTLGCLELTHAYHLPLEIKIKECCIHRITVHGKL</sequence>
<evidence type="ECO:0000313" key="1">
    <source>
        <dbReference type="EMBL" id="CAH2209496.1"/>
    </source>
</evidence>
<comment type="caution">
    <text evidence="1">The sequence shown here is derived from an EMBL/GenBank/DDBJ whole genome shotgun (WGS) entry which is preliminary data.</text>
</comment>
<dbReference type="AlphaFoldDB" id="A0A8S4QMC2"/>
<gene>
    <name evidence="1" type="primary">jg21690</name>
    <name evidence="1" type="ORF">PAEG_LOCUS1894</name>
</gene>